<protein>
    <submittedName>
        <fullName evidence="2">Uncharacterized protein</fullName>
    </submittedName>
</protein>
<keyword evidence="1" id="KW-0812">Transmembrane</keyword>
<feature type="transmembrane region" description="Helical" evidence="1">
    <location>
        <begin position="96"/>
        <end position="114"/>
    </location>
</feature>
<evidence type="ECO:0000313" key="2">
    <source>
        <dbReference type="EMBL" id="NVN40209.1"/>
    </source>
</evidence>
<dbReference type="EMBL" id="JABXXR010000031">
    <property type="protein sequence ID" value="NVN40209.1"/>
    <property type="molecule type" value="Genomic_DNA"/>
</dbReference>
<dbReference type="AlphaFoldDB" id="A0A850PC12"/>
<reference evidence="2 3" key="1">
    <citation type="submission" date="2020-06" db="EMBL/GenBank/DDBJ databases">
        <title>Description of novel acetic acid bacteria.</title>
        <authorList>
            <person name="Sombolestani A."/>
        </authorList>
    </citation>
    <scope>NUCLEOTIDE SEQUENCE [LARGE SCALE GENOMIC DNA]</scope>
    <source>
        <strain evidence="2 3">LMG 27010</strain>
    </source>
</reference>
<dbReference type="RefSeq" id="WP_176613180.1">
    <property type="nucleotide sequence ID" value="NZ_JABXXR010000031.1"/>
</dbReference>
<feature type="transmembrane region" description="Helical" evidence="1">
    <location>
        <begin position="134"/>
        <end position="158"/>
    </location>
</feature>
<keyword evidence="1" id="KW-1133">Transmembrane helix</keyword>
<proteinExistence type="predicted"/>
<name>A0A850PC12_9PROT</name>
<sequence length="203" mass="22172">MFTHEYAHTFVAWALRWKNNPFALHVPPLSTASLLIQSDVDQNVNEAPIMASGRGVDVGLIALAAPLLGNAIVSLTLGVLLYRLGRRWNRHVAMRLGFWLVVATLGNVLDYVPIRTFTLSGDMGSLQRGFGWSPWTIIAVLGAPTLLSLLWLLVRFIPDTARLLFPTSRVNLCVLSVVAKGVVFVFYGAAGLMEGGPVSFRLS</sequence>
<feature type="transmembrane region" description="Helical" evidence="1">
    <location>
        <begin position="60"/>
        <end position="84"/>
    </location>
</feature>
<accession>A0A850PC12</accession>
<comment type="caution">
    <text evidence="2">The sequence shown here is derived from an EMBL/GenBank/DDBJ whole genome shotgun (WGS) entry which is preliminary data.</text>
</comment>
<feature type="transmembrane region" description="Helical" evidence="1">
    <location>
        <begin position="170"/>
        <end position="193"/>
    </location>
</feature>
<keyword evidence="1" id="KW-0472">Membrane</keyword>
<dbReference type="Proteomes" id="UP000585665">
    <property type="component" value="Unassembled WGS sequence"/>
</dbReference>
<gene>
    <name evidence="2" type="ORF">HUK82_06465</name>
</gene>
<evidence type="ECO:0000313" key="3">
    <source>
        <dbReference type="Proteomes" id="UP000585665"/>
    </source>
</evidence>
<organism evidence="2 3">
    <name type="scientific">Ameyamaea chiangmaiensis</name>
    <dbReference type="NCBI Taxonomy" id="442969"/>
    <lineage>
        <taxon>Bacteria</taxon>
        <taxon>Pseudomonadati</taxon>
        <taxon>Pseudomonadota</taxon>
        <taxon>Alphaproteobacteria</taxon>
        <taxon>Acetobacterales</taxon>
        <taxon>Acetobacteraceae</taxon>
        <taxon>Ameyamaea</taxon>
    </lineage>
</organism>
<keyword evidence="3" id="KW-1185">Reference proteome</keyword>
<evidence type="ECO:0000256" key="1">
    <source>
        <dbReference type="SAM" id="Phobius"/>
    </source>
</evidence>